<dbReference type="Proteomes" id="UP000440578">
    <property type="component" value="Unassembled WGS sequence"/>
</dbReference>
<dbReference type="EMBL" id="VIIS01000059">
    <property type="protein sequence ID" value="KAF0313976.1"/>
    <property type="molecule type" value="Genomic_DNA"/>
</dbReference>
<evidence type="ECO:0000313" key="2">
    <source>
        <dbReference type="EMBL" id="KAF0313976.1"/>
    </source>
</evidence>
<dbReference type="OrthoDB" id="6365676at2759"/>
<accession>A0A6A4X2Q5</accession>
<gene>
    <name evidence="2" type="ORF">FJT64_001569</name>
</gene>
<sequence>MPNSSQSSPQQQQQQQQQQQEQQQQQQQAQPQIIASSGVPITFDGQEATFIPAGTHGSLVSGAQFLSGAQLVRPQNLIGSNVVQSVGTQAISLSPGRQLQVQTPNGIQFVQVPVQQSMQTISVQIPMSTAGGQTVYQTVQLPVAAAGGAQQLQLMPQIQVGGAMPQYAQVLTPSGQLQQVQVVPAHHLASLQQAAAAPATAASTSSQPTSLSTTTSTTSVMGSAQTSPAEEESKETTAAAAGAEAAGQTVALQLAQAGLFGGQQTITVQGEWPGVEAWVG</sequence>
<evidence type="ECO:0000256" key="1">
    <source>
        <dbReference type="SAM" id="MobiDB-lite"/>
    </source>
</evidence>
<reference evidence="2 3" key="1">
    <citation type="submission" date="2019-07" db="EMBL/GenBank/DDBJ databases">
        <title>Draft genome assembly of a fouling barnacle, Amphibalanus amphitrite (Darwin, 1854): The first reference genome for Thecostraca.</title>
        <authorList>
            <person name="Kim W."/>
        </authorList>
    </citation>
    <scope>NUCLEOTIDE SEQUENCE [LARGE SCALE GENOMIC DNA]</scope>
    <source>
        <strain evidence="2">SNU_AA5</strain>
        <tissue evidence="2">Soma without cirri and trophi</tissue>
    </source>
</reference>
<evidence type="ECO:0000313" key="3">
    <source>
        <dbReference type="Proteomes" id="UP000440578"/>
    </source>
</evidence>
<feature type="region of interest" description="Disordered" evidence="1">
    <location>
        <begin position="200"/>
        <end position="241"/>
    </location>
</feature>
<proteinExistence type="predicted"/>
<organism evidence="2 3">
    <name type="scientific">Amphibalanus amphitrite</name>
    <name type="common">Striped barnacle</name>
    <name type="synonym">Balanus amphitrite</name>
    <dbReference type="NCBI Taxonomy" id="1232801"/>
    <lineage>
        <taxon>Eukaryota</taxon>
        <taxon>Metazoa</taxon>
        <taxon>Ecdysozoa</taxon>
        <taxon>Arthropoda</taxon>
        <taxon>Crustacea</taxon>
        <taxon>Multicrustacea</taxon>
        <taxon>Cirripedia</taxon>
        <taxon>Thoracica</taxon>
        <taxon>Thoracicalcarea</taxon>
        <taxon>Balanomorpha</taxon>
        <taxon>Balanoidea</taxon>
        <taxon>Balanidae</taxon>
        <taxon>Amphibalaninae</taxon>
        <taxon>Amphibalanus</taxon>
    </lineage>
</organism>
<feature type="compositionally biased region" description="Low complexity" evidence="1">
    <location>
        <begin position="200"/>
        <end position="219"/>
    </location>
</feature>
<keyword evidence="3" id="KW-1185">Reference proteome</keyword>
<feature type="region of interest" description="Disordered" evidence="1">
    <location>
        <begin position="1"/>
        <end position="34"/>
    </location>
</feature>
<name>A0A6A4X2Q5_AMPAM</name>
<comment type="caution">
    <text evidence="2">The sequence shown here is derived from an EMBL/GenBank/DDBJ whole genome shotgun (WGS) entry which is preliminary data.</text>
</comment>
<protein>
    <submittedName>
        <fullName evidence="2">Uncharacterized protein</fullName>
    </submittedName>
</protein>
<dbReference type="AlphaFoldDB" id="A0A6A4X2Q5"/>